<dbReference type="Gene3D" id="2.130.10.10">
    <property type="entry name" value="YVTN repeat-like/Quinoprotein amine dehydrogenase"/>
    <property type="match status" value="2"/>
</dbReference>
<dbReference type="PANTHER" id="PTHR36220">
    <property type="entry name" value="UNNAMED PRODUCT"/>
    <property type="match status" value="1"/>
</dbReference>
<dbReference type="Gene3D" id="2.130.10.130">
    <property type="entry name" value="Integrin alpha, N-terminal"/>
    <property type="match status" value="1"/>
</dbReference>
<dbReference type="AlphaFoldDB" id="M4VEU2"/>
<protein>
    <submittedName>
        <fullName evidence="2">Uncharacterized protein</fullName>
    </submittedName>
</protein>
<dbReference type="PANTHER" id="PTHR36220:SF1">
    <property type="entry name" value="GAMMA TUBULIN COMPLEX COMPONENT C-TERMINAL DOMAIN-CONTAINING PROTEIN"/>
    <property type="match status" value="1"/>
</dbReference>
<dbReference type="InterPro" id="IPR011047">
    <property type="entry name" value="Quinoprotein_ADH-like_sf"/>
</dbReference>
<dbReference type="Pfam" id="PF14312">
    <property type="entry name" value="FG-GAP_2"/>
    <property type="match status" value="9"/>
</dbReference>
<dbReference type="InterPro" id="IPR015943">
    <property type="entry name" value="WD40/YVTN_repeat-like_dom_sf"/>
</dbReference>
<dbReference type="SUPFAM" id="SSF50998">
    <property type="entry name" value="Quinoprotein alcohol dehydrogenase-like"/>
    <property type="match status" value="1"/>
</dbReference>
<dbReference type="InterPro" id="IPR028994">
    <property type="entry name" value="Integrin_alpha_N"/>
</dbReference>
<dbReference type="SUPFAM" id="SSF69304">
    <property type="entry name" value="Tricorn protease N-terminal domain"/>
    <property type="match status" value="1"/>
</dbReference>
<accession>M4VEU2</accession>
<evidence type="ECO:0000256" key="1">
    <source>
        <dbReference type="ARBA" id="ARBA00022729"/>
    </source>
</evidence>
<sequence>MAPAWAACSGPSGVAGDLIWDNTANTPAYCNDARWVHFPAGMAGDDYTATLLLPNPGVVADDDFGSSLGVSDGKIIVGVRMRDVSGVANSGQAHIYDAETGQRLVTLVNPDNTAGDQFGHGVDIDGNLAVVGTPVNTVGGIAQAGSAYVYNATTGALVSTINNPSPGNMDWVGYDAAISGAVVVTGAPQNDSGFTDNGSIHAFNANTGALLWGVNAPGAANGDWFGAAVDIDGDLVIAGAHLKDPGGISNAGASYVFNAVDGSLVATLNNPNPGANDNFGRAVAIHGTVAVVGAYGDTSGGVTNAGAAYVFNAQTGALISTLENPDPEDSDNFGMAVAINGNIAVVGARWANINGLDNAGIAYVFNATTGDLLDTIYNPAPAASDTFGSQVQVSDGVIFVSARGDLSGGVENAGAVYVYNKKRPKFQSATDRTKIDNPLPEANDRFGVSVGMSGALAVVGSYQDNVGGFDNAGSAHVYNVRSGQPVAVLNNPTPAASDIFGWEVALDGNIAVVGSNQKDVGGVVDTGQAYIFNATAGALLFTLDNPAPQTTDVFGINVRIDGNYVAVAATLDNPGGVNDAGSVYVFNASTGALVSTIPNPAPAATDRFGGGLDISGNLVAVGAYWDDPGGVADAGTAYVFNATTGALVSTLNNPAPASGDEFGYEVRVDGDLVAVGAWHDDPDGVSDAGTVYVFNATTGALVATLSNPDPLASDHFGARLSIEGHLVFVAAHARDVGGIIDAGIVYVFDAMTGALLDTIDNPAPETGDSFGRGISADGGSVLIGALGHGVGGVAGAGTVYLFSPSCTNPDGVVGDITYNTTHHLLQYCAGGDWIGAGPIGDGGGGCAGPAGIEGDLMYNSTHNYLQYCEGDNWIGIGY</sequence>
<reference evidence="2 3" key="1">
    <citation type="journal article" date="2013" name="ISME J.">
        <title>By their genes ye shall know them: genomic signatures of predatory bacteria.</title>
        <authorList>
            <person name="Pasternak Z."/>
            <person name="Pietrokovski S."/>
            <person name="Rotem O."/>
            <person name="Gophna U."/>
            <person name="Lurie-Weinberger M.N."/>
            <person name="Jurkevitch E."/>
        </authorList>
    </citation>
    <scope>NUCLEOTIDE SEQUENCE [LARGE SCALE GENOMIC DNA]</scope>
    <source>
        <strain evidence="2">EPB</strain>
    </source>
</reference>
<dbReference type="EMBL" id="CP003538">
    <property type="protein sequence ID" value="AGH96985.1"/>
    <property type="molecule type" value="Genomic_DNA"/>
</dbReference>
<organism evidence="2 3">
    <name type="scientific">Micavibrio aeruginosavorus EPB</name>
    <dbReference type="NCBI Taxonomy" id="349215"/>
    <lineage>
        <taxon>Bacteria</taxon>
        <taxon>Pseudomonadati</taxon>
        <taxon>Bdellovibrionota</taxon>
        <taxon>Bdellovibrionia</taxon>
        <taxon>Bdellovibrionales</taxon>
        <taxon>Pseudobdellovibrionaceae</taxon>
        <taxon>Micavibrio</taxon>
    </lineage>
</organism>
<dbReference type="InterPro" id="IPR018391">
    <property type="entry name" value="PQQ_b-propeller_rpt"/>
</dbReference>
<dbReference type="SMART" id="SM00564">
    <property type="entry name" value="PQQ"/>
    <property type="match status" value="6"/>
</dbReference>
<dbReference type="KEGG" id="man:A11S_148"/>
<dbReference type="InterPro" id="IPR013517">
    <property type="entry name" value="FG-GAP"/>
</dbReference>
<dbReference type="RefSeq" id="WP_015466549.1">
    <property type="nucleotide sequence ID" value="NC_020812.1"/>
</dbReference>
<dbReference type="Proteomes" id="UP000011932">
    <property type="component" value="Chromosome"/>
</dbReference>
<dbReference type="HOGENOM" id="CLU_331444_0_0_5"/>
<dbReference type="SUPFAM" id="SSF82171">
    <property type="entry name" value="DPP6 N-terminal domain-like"/>
    <property type="match status" value="1"/>
</dbReference>
<dbReference type="STRING" id="349215.A11S_148"/>
<proteinExistence type="predicted"/>
<keyword evidence="1" id="KW-0732">Signal</keyword>
<evidence type="ECO:0000313" key="3">
    <source>
        <dbReference type="Proteomes" id="UP000011932"/>
    </source>
</evidence>
<evidence type="ECO:0000313" key="2">
    <source>
        <dbReference type="EMBL" id="AGH96985.1"/>
    </source>
</evidence>
<name>M4VEU2_9BACT</name>
<gene>
    <name evidence="2" type="ORF">A11S_148</name>
</gene>